<proteinExistence type="predicted"/>
<organism evidence="1 2">
    <name type="scientific">Protopolystoma xenopodis</name>
    <dbReference type="NCBI Taxonomy" id="117903"/>
    <lineage>
        <taxon>Eukaryota</taxon>
        <taxon>Metazoa</taxon>
        <taxon>Spiralia</taxon>
        <taxon>Lophotrochozoa</taxon>
        <taxon>Platyhelminthes</taxon>
        <taxon>Monogenea</taxon>
        <taxon>Polyopisthocotylea</taxon>
        <taxon>Polystomatidea</taxon>
        <taxon>Polystomatidae</taxon>
        <taxon>Protopolystoma</taxon>
    </lineage>
</organism>
<dbReference type="Proteomes" id="UP000784294">
    <property type="component" value="Unassembled WGS sequence"/>
</dbReference>
<accession>A0A448WAF5</accession>
<dbReference type="AlphaFoldDB" id="A0A448WAF5"/>
<evidence type="ECO:0000313" key="2">
    <source>
        <dbReference type="Proteomes" id="UP000784294"/>
    </source>
</evidence>
<sequence length="84" mass="9241">MKDCCVQSRRAEGGCCLPVTAGQTDYGLVTHQVVTKRFSFAPNSRPKVRECKRGEHAYSDLIIPSCLHACVLHRNICPPVGTPE</sequence>
<dbReference type="EMBL" id="CAAALY010000508">
    <property type="protein sequence ID" value="VEL06846.1"/>
    <property type="molecule type" value="Genomic_DNA"/>
</dbReference>
<reference evidence="1" key="1">
    <citation type="submission" date="2018-11" db="EMBL/GenBank/DDBJ databases">
        <authorList>
            <consortium name="Pathogen Informatics"/>
        </authorList>
    </citation>
    <scope>NUCLEOTIDE SEQUENCE</scope>
</reference>
<gene>
    <name evidence="1" type="ORF">PXEA_LOCUS286</name>
</gene>
<protein>
    <submittedName>
        <fullName evidence="1">Uncharacterized protein</fullName>
    </submittedName>
</protein>
<keyword evidence="2" id="KW-1185">Reference proteome</keyword>
<name>A0A448WAF5_9PLAT</name>
<comment type="caution">
    <text evidence="1">The sequence shown here is derived from an EMBL/GenBank/DDBJ whole genome shotgun (WGS) entry which is preliminary data.</text>
</comment>
<evidence type="ECO:0000313" key="1">
    <source>
        <dbReference type="EMBL" id="VEL06846.1"/>
    </source>
</evidence>